<dbReference type="AlphaFoldDB" id="A0AAV7SEA0"/>
<dbReference type="Pfam" id="PF00385">
    <property type="entry name" value="Chromo"/>
    <property type="match status" value="1"/>
</dbReference>
<protein>
    <recommendedName>
        <fullName evidence="3">Chromo domain-containing protein</fullName>
    </recommendedName>
</protein>
<name>A0AAV7SEA0_PLEWA</name>
<dbReference type="InterPro" id="IPR023780">
    <property type="entry name" value="Chromo_domain"/>
</dbReference>
<comment type="subcellular location">
    <subcellularLocation>
        <location evidence="1">Nucleus</location>
    </subcellularLocation>
</comment>
<evidence type="ECO:0000313" key="4">
    <source>
        <dbReference type="EMBL" id="KAJ1162882.1"/>
    </source>
</evidence>
<dbReference type="InterPro" id="IPR016197">
    <property type="entry name" value="Chromo-like_dom_sf"/>
</dbReference>
<dbReference type="PROSITE" id="PS50013">
    <property type="entry name" value="CHROMO_2"/>
    <property type="match status" value="1"/>
</dbReference>
<dbReference type="InterPro" id="IPR000953">
    <property type="entry name" value="Chromo/chromo_shadow_dom"/>
</dbReference>
<dbReference type="GO" id="GO:0005634">
    <property type="term" value="C:nucleus"/>
    <property type="evidence" value="ECO:0007669"/>
    <property type="project" value="UniProtKB-SubCell"/>
</dbReference>
<keyword evidence="5" id="KW-1185">Reference proteome</keyword>
<dbReference type="Proteomes" id="UP001066276">
    <property type="component" value="Chromosome 4_2"/>
</dbReference>
<evidence type="ECO:0000259" key="3">
    <source>
        <dbReference type="PROSITE" id="PS50013"/>
    </source>
</evidence>
<reference evidence="4" key="1">
    <citation type="journal article" date="2022" name="bioRxiv">
        <title>Sequencing and chromosome-scale assembly of the giantPleurodeles waltlgenome.</title>
        <authorList>
            <person name="Brown T."/>
            <person name="Elewa A."/>
            <person name="Iarovenko S."/>
            <person name="Subramanian E."/>
            <person name="Araus A.J."/>
            <person name="Petzold A."/>
            <person name="Susuki M."/>
            <person name="Suzuki K.-i.T."/>
            <person name="Hayashi T."/>
            <person name="Toyoda A."/>
            <person name="Oliveira C."/>
            <person name="Osipova E."/>
            <person name="Leigh N.D."/>
            <person name="Simon A."/>
            <person name="Yun M.H."/>
        </authorList>
    </citation>
    <scope>NUCLEOTIDE SEQUENCE</scope>
    <source>
        <strain evidence="4">20211129_DDA</strain>
        <tissue evidence="4">Liver</tissue>
    </source>
</reference>
<accession>A0AAV7SEA0</accession>
<dbReference type="EMBL" id="JANPWB010000008">
    <property type="protein sequence ID" value="KAJ1162882.1"/>
    <property type="molecule type" value="Genomic_DNA"/>
</dbReference>
<sequence>MSISQVNGCRLHKNPLRIFLEVFSSSSEGVFSLWRYFLTVTVCPWRSFAYSTVATRKSRPFLGQSRTLKIHASRSANSRRKQHVSRDRLQRQTIPTSSNTMEDTVVAAADPDQALLTTIQQQAQELQQLRSENAALRQALAFRSGDVPTLSASTHRFSGEPTKLREFLDSLTVYFAFRPTQFSHDRTKVGYLISASKTTPFFCSYGFHPTSFPTSSRSPTPLPAITHFSKRLLQIHRLIRSNLLHTKRYMKKVADKKRRATPDYHPQDKVWLSSKFLPSRLSQNKFTPRYYGPFRILQLLNPVTVRLHLPHTWKIHPVFHVSQLKPYVPDPYSRQFSCPPPVLVDDVPEYEVQEICDSRLFHTHLQYLIHWKGYPLSECSWEDASSVHAPLLTQRFHRLFPFKPGPSGGGPTVAPHRAARAERSAQAARSARAALRVFKTRRAPSLSCTLRGPKAYLGPRAALSLRFVGVS</sequence>
<evidence type="ECO:0000256" key="2">
    <source>
        <dbReference type="SAM" id="MobiDB-lite"/>
    </source>
</evidence>
<feature type="region of interest" description="Disordered" evidence="2">
    <location>
        <begin position="72"/>
        <end position="95"/>
    </location>
</feature>
<feature type="domain" description="Chromo" evidence="3">
    <location>
        <begin position="350"/>
        <end position="398"/>
    </location>
</feature>
<organism evidence="4 5">
    <name type="scientific">Pleurodeles waltl</name>
    <name type="common">Iberian ribbed newt</name>
    <dbReference type="NCBI Taxonomy" id="8319"/>
    <lineage>
        <taxon>Eukaryota</taxon>
        <taxon>Metazoa</taxon>
        <taxon>Chordata</taxon>
        <taxon>Craniata</taxon>
        <taxon>Vertebrata</taxon>
        <taxon>Euteleostomi</taxon>
        <taxon>Amphibia</taxon>
        <taxon>Batrachia</taxon>
        <taxon>Caudata</taxon>
        <taxon>Salamandroidea</taxon>
        <taxon>Salamandridae</taxon>
        <taxon>Pleurodelinae</taxon>
        <taxon>Pleurodeles</taxon>
    </lineage>
</organism>
<dbReference type="PANTHER" id="PTHR46148:SF60">
    <property type="entry name" value="CHROMO DOMAIN-CONTAINING PROTEIN"/>
    <property type="match status" value="1"/>
</dbReference>
<proteinExistence type="predicted"/>
<dbReference type="SUPFAM" id="SSF54160">
    <property type="entry name" value="Chromo domain-like"/>
    <property type="match status" value="1"/>
</dbReference>
<comment type="caution">
    <text evidence="4">The sequence shown here is derived from an EMBL/GenBank/DDBJ whole genome shotgun (WGS) entry which is preliminary data.</text>
</comment>
<gene>
    <name evidence="4" type="ORF">NDU88_003346</name>
</gene>
<dbReference type="Pfam" id="PF24626">
    <property type="entry name" value="SH3_Tf2-1"/>
    <property type="match status" value="1"/>
</dbReference>
<dbReference type="SMART" id="SM00298">
    <property type="entry name" value="CHROMO"/>
    <property type="match status" value="1"/>
</dbReference>
<dbReference type="PANTHER" id="PTHR46148">
    <property type="entry name" value="CHROMO DOMAIN-CONTAINING PROTEIN"/>
    <property type="match status" value="1"/>
</dbReference>
<evidence type="ECO:0000313" key="5">
    <source>
        <dbReference type="Proteomes" id="UP001066276"/>
    </source>
</evidence>
<evidence type="ECO:0000256" key="1">
    <source>
        <dbReference type="ARBA" id="ARBA00004123"/>
    </source>
</evidence>
<dbReference type="InterPro" id="IPR056924">
    <property type="entry name" value="SH3_Tf2-1"/>
</dbReference>
<feature type="compositionally biased region" description="Basic residues" evidence="2">
    <location>
        <begin position="72"/>
        <end position="83"/>
    </location>
</feature>
<dbReference type="Gene3D" id="2.40.50.40">
    <property type="match status" value="1"/>
</dbReference>